<dbReference type="STRING" id="1484.SA87_02410"/>
<reference evidence="3 5" key="2">
    <citation type="submission" date="2017-08" db="EMBL/GenBank/DDBJ databases">
        <title>Burning lignite coal seam in the remote Altai Mountains harbors a hydrogen-driven thermophilic microbial community.</title>
        <authorList>
            <person name="Kadnikov V.V."/>
            <person name="Mardanov A.V."/>
            <person name="Ivasenko D."/>
            <person name="Beletsky A.V."/>
            <person name="Karnachuk O.V."/>
            <person name="Ravin N.V."/>
        </authorList>
    </citation>
    <scope>NUCLEOTIDE SEQUENCE [LARGE SCALE GENOMIC DNA]</scope>
    <source>
        <strain evidence="3">AL33</strain>
    </source>
</reference>
<comment type="caution">
    <text evidence="2">The sequence shown here is derived from an EMBL/GenBank/DDBJ whole genome shotgun (WGS) entry which is preliminary data.</text>
</comment>
<dbReference type="InterPro" id="IPR021415">
    <property type="entry name" value="SAV0927-like"/>
</dbReference>
<name>A0A132ND82_HYDSH</name>
<gene>
    <name evidence="3" type="ORF">HSCHL_0582</name>
    <name evidence="1" type="ORF">KM312_01220</name>
    <name evidence="2" type="ORF">SA87_02410</name>
</gene>
<evidence type="ECO:0000313" key="2">
    <source>
        <dbReference type="EMBL" id="OAR03518.1"/>
    </source>
</evidence>
<dbReference type="Proteomes" id="UP000243024">
    <property type="component" value="Unassembled WGS sequence"/>
</dbReference>
<keyword evidence="4" id="KW-1185">Reference proteome</keyword>
<organism evidence="2 4">
    <name type="scientific">Hydrogenibacillus schlegelii</name>
    <name type="common">Bacillus schlegelii</name>
    <dbReference type="NCBI Taxonomy" id="1484"/>
    <lineage>
        <taxon>Bacteria</taxon>
        <taxon>Bacillati</taxon>
        <taxon>Bacillota</taxon>
        <taxon>Bacilli</taxon>
        <taxon>Bacillales</taxon>
        <taxon>Bacillales Family X. Incertae Sedis</taxon>
        <taxon>Hydrogenibacillus</taxon>
    </lineage>
</organism>
<sequence length="88" mass="10053">MQRQFLYDEDITADVRFVSFFDETGRFDLAIVKTDRFFGKRLVLDMQRNRFAILGEDDLAEPGLLEDAFGLDAEAAAALRSFLEEVIA</sequence>
<reference evidence="1" key="3">
    <citation type="journal article" date="2021" name="Microbiology">
        <title>Metagenomic Analysis of the Microbial Community in the Underground Coal Fire Area (Kemerovo Region, Russia) Revealed Predominance of Thermophilic Members of the Phyla Deinococcus-thermus, Aquificae, and Firmicutes.</title>
        <authorList>
            <person name="Kadnikov V."/>
            <person name="Mardanov A.V."/>
            <person name="Beletsky A.V."/>
            <person name="Karnachuk O.V."/>
            <person name="Ravin N.V."/>
        </authorList>
    </citation>
    <scope>NUCLEOTIDE SEQUENCE</scope>
    <source>
        <strain evidence="1">RBS10-49</strain>
    </source>
</reference>
<dbReference type="Pfam" id="PF11256">
    <property type="entry name" value="SAV0927-like"/>
    <property type="match status" value="1"/>
</dbReference>
<reference evidence="2 4" key="1">
    <citation type="submission" date="2015-09" db="EMBL/GenBank/DDBJ databases">
        <title>Draft genome sequence of Hydrogenibacillus schlegelii DSM 2000.</title>
        <authorList>
            <person name="Hemp J."/>
        </authorList>
    </citation>
    <scope>NUCLEOTIDE SEQUENCE [LARGE SCALE GENOMIC DNA]</scope>
    <source>
        <strain evidence="2 4">MA 48</strain>
    </source>
</reference>
<dbReference type="EMBL" id="JXBB01000055">
    <property type="protein sequence ID" value="OAR03518.1"/>
    <property type="molecule type" value="Genomic_DNA"/>
</dbReference>
<dbReference type="AlphaFoldDB" id="A0A132ND82"/>
<evidence type="ECO:0000313" key="4">
    <source>
        <dbReference type="Proteomes" id="UP000243024"/>
    </source>
</evidence>
<evidence type="ECO:0000313" key="1">
    <source>
        <dbReference type="EMBL" id="MBT9281282.1"/>
    </source>
</evidence>
<dbReference type="RefSeq" id="WP_066202722.1">
    <property type="nucleotide sequence ID" value="NZ_CBCSAS010000002.1"/>
</dbReference>
<dbReference type="Proteomes" id="UP000748108">
    <property type="component" value="Unassembled WGS sequence"/>
</dbReference>
<proteinExistence type="predicted"/>
<evidence type="ECO:0000313" key="3">
    <source>
        <dbReference type="EMBL" id="PTQ54303.1"/>
    </source>
</evidence>
<protein>
    <submittedName>
        <fullName evidence="2">Cytosolic protein</fullName>
    </submittedName>
    <submittedName>
        <fullName evidence="1">DUF3055 domain-containing protein</fullName>
    </submittedName>
</protein>
<evidence type="ECO:0000313" key="5">
    <source>
        <dbReference type="Proteomes" id="UP000244180"/>
    </source>
</evidence>
<accession>A0A132ND82</accession>
<dbReference type="EMBL" id="PEBV01000005">
    <property type="protein sequence ID" value="PTQ54303.1"/>
    <property type="molecule type" value="Genomic_DNA"/>
</dbReference>
<dbReference type="Proteomes" id="UP000244180">
    <property type="component" value="Unassembled WGS sequence"/>
</dbReference>
<dbReference type="EMBL" id="JAHHQF010000037">
    <property type="protein sequence ID" value="MBT9281282.1"/>
    <property type="molecule type" value="Genomic_DNA"/>
</dbReference>